<name>A0ABP3A411_MYCUL</name>
<evidence type="ECO:0000256" key="1">
    <source>
        <dbReference type="SAM" id="MobiDB-lite"/>
    </source>
</evidence>
<feature type="compositionally biased region" description="Polar residues" evidence="1">
    <location>
        <begin position="68"/>
        <end position="82"/>
    </location>
</feature>
<accession>A0ABP3A411</accession>
<sequence>MDSTRPPLAGRVAIAAQGSEMSNARGVPDTSGAVIWLMSPSAEAPWGHRIVAVVCFTGRSGTKAHRTSPATPKTTAANRAIR</sequence>
<evidence type="ECO:0000313" key="3">
    <source>
        <dbReference type="Proteomes" id="UP000020681"/>
    </source>
</evidence>
<dbReference type="Proteomes" id="UP000020681">
    <property type="component" value="Unassembled WGS sequence"/>
</dbReference>
<keyword evidence="3" id="KW-1185">Reference proteome</keyword>
<protein>
    <submittedName>
        <fullName evidence="2">Arabinosyltransferase A domain protein</fullName>
    </submittedName>
</protein>
<comment type="caution">
    <text evidence="2">The sequence shown here is derived from an EMBL/GenBank/DDBJ whole genome shotgun (WGS) entry which is preliminary data.</text>
</comment>
<gene>
    <name evidence="2" type="ORF">I551_8058</name>
</gene>
<organism evidence="2 3">
    <name type="scientific">Mycobacterium ulcerans str. Harvey</name>
    <dbReference type="NCBI Taxonomy" id="1299332"/>
    <lineage>
        <taxon>Bacteria</taxon>
        <taxon>Bacillati</taxon>
        <taxon>Actinomycetota</taxon>
        <taxon>Actinomycetes</taxon>
        <taxon>Mycobacteriales</taxon>
        <taxon>Mycobacteriaceae</taxon>
        <taxon>Mycobacterium</taxon>
        <taxon>Mycobacterium ulcerans group</taxon>
    </lineage>
</organism>
<reference evidence="2 3" key="1">
    <citation type="submission" date="2014-01" db="EMBL/GenBank/DDBJ databases">
        <authorList>
            <person name="Dobos K."/>
            <person name="Lenaerts A."/>
            <person name="Ordway D."/>
            <person name="DeGroote M.A."/>
            <person name="Parker T."/>
            <person name="Sizemore C."/>
            <person name="Tallon L.J."/>
            <person name="Sadzewicz L.K."/>
            <person name="Sengamalay N."/>
            <person name="Fraser C.M."/>
            <person name="Hine E."/>
            <person name="Shefchek K.A."/>
            <person name="Das S.P."/>
            <person name="Tettelin H."/>
        </authorList>
    </citation>
    <scope>NUCLEOTIDE SEQUENCE [LARGE SCALE GENOMIC DNA]</scope>
    <source>
        <strain evidence="2 3">Harvey</strain>
    </source>
</reference>
<proteinExistence type="predicted"/>
<dbReference type="EMBL" id="JAOL01000190">
    <property type="protein sequence ID" value="EUA85431.1"/>
    <property type="molecule type" value="Genomic_DNA"/>
</dbReference>
<feature type="region of interest" description="Disordered" evidence="1">
    <location>
        <begin position="61"/>
        <end position="82"/>
    </location>
</feature>
<evidence type="ECO:0000313" key="2">
    <source>
        <dbReference type="EMBL" id="EUA85431.1"/>
    </source>
</evidence>